<evidence type="ECO:0000256" key="2">
    <source>
        <dbReference type="SAM" id="MobiDB-lite"/>
    </source>
</evidence>
<dbReference type="EMBL" id="MSFN02000003">
    <property type="protein sequence ID" value="PTU21932.1"/>
    <property type="molecule type" value="Genomic_DNA"/>
</dbReference>
<name>A0A2T5M073_9EURO</name>
<keyword evidence="1" id="KW-0539">Nucleus</keyword>
<feature type="domain" description="Xylanolytic transcriptional activator regulatory" evidence="3">
    <location>
        <begin position="287"/>
        <end position="360"/>
    </location>
</feature>
<dbReference type="GO" id="GO:0006351">
    <property type="term" value="P:DNA-templated transcription"/>
    <property type="evidence" value="ECO:0007669"/>
    <property type="project" value="InterPro"/>
</dbReference>
<dbReference type="PANTHER" id="PTHR46910">
    <property type="entry name" value="TRANSCRIPTION FACTOR PDR1"/>
    <property type="match status" value="1"/>
</dbReference>
<dbReference type="GO" id="GO:0003700">
    <property type="term" value="F:DNA-binding transcription factor activity"/>
    <property type="evidence" value="ECO:0007669"/>
    <property type="project" value="InterPro"/>
</dbReference>
<evidence type="ECO:0000256" key="1">
    <source>
        <dbReference type="ARBA" id="ARBA00023242"/>
    </source>
</evidence>
<dbReference type="OrthoDB" id="2123952at2759"/>
<dbReference type="PANTHER" id="PTHR46910:SF25">
    <property type="entry name" value="ABC-TRANSPORTER-REGULATING TRANSCRIPTION FACTOR"/>
    <property type="match status" value="1"/>
</dbReference>
<dbReference type="SMART" id="SM00906">
    <property type="entry name" value="Fungal_trans"/>
    <property type="match status" value="1"/>
</dbReference>
<dbReference type="AlphaFoldDB" id="A0A2T5M073"/>
<dbReference type="RefSeq" id="XP_040753324.1">
    <property type="nucleotide sequence ID" value="XM_040893645.1"/>
</dbReference>
<dbReference type="GO" id="GO:0003677">
    <property type="term" value="F:DNA binding"/>
    <property type="evidence" value="ECO:0007669"/>
    <property type="project" value="InterPro"/>
</dbReference>
<reference evidence="4 5" key="1">
    <citation type="journal article" date="2018" name="Proc. Natl. Acad. Sci. U.S.A.">
        <title>Linking secondary metabolites to gene clusters through genome sequencing of six diverse Aspergillus species.</title>
        <authorList>
            <person name="Kaerboelling I."/>
            <person name="Vesth T.C."/>
            <person name="Frisvad J.C."/>
            <person name="Nybo J.L."/>
            <person name="Theobald S."/>
            <person name="Kuo A."/>
            <person name="Bowyer P."/>
            <person name="Matsuda Y."/>
            <person name="Mondo S."/>
            <person name="Lyhne E.K."/>
            <person name="Kogle M.E."/>
            <person name="Clum A."/>
            <person name="Lipzen A."/>
            <person name="Salamov A."/>
            <person name="Ngan C.Y."/>
            <person name="Daum C."/>
            <person name="Chiniquy J."/>
            <person name="Barry K."/>
            <person name="LaButti K."/>
            <person name="Haridas S."/>
            <person name="Simmons B.A."/>
            <person name="Magnuson J.K."/>
            <person name="Mortensen U.H."/>
            <person name="Larsen T.O."/>
            <person name="Grigoriev I.V."/>
            <person name="Baker S.E."/>
            <person name="Andersen M.R."/>
        </authorList>
    </citation>
    <scope>NUCLEOTIDE SEQUENCE [LARGE SCALE GENOMIC DNA]</scope>
    <source>
        <strain evidence="4 5">IBT 24754</strain>
    </source>
</reference>
<protein>
    <recommendedName>
        <fullName evidence="3">Xylanolytic transcriptional activator regulatory domain-containing protein</fullName>
    </recommendedName>
</protein>
<dbReference type="InterPro" id="IPR007219">
    <property type="entry name" value="XnlR_reg_dom"/>
</dbReference>
<evidence type="ECO:0000313" key="5">
    <source>
        <dbReference type="Proteomes" id="UP000244073"/>
    </source>
</evidence>
<evidence type="ECO:0000259" key="3">
    <source>
        <dbReference type="SMART" id="SM00906"/>
    </source>
</evidence>
<evidence type="ECO:0000313" key="4">
    <source>
        <dbReference type="EMBL" id="PTU21932.1"/>
    </source>
</evidence>
<sequence>MMIDRLETKIGRMEARLQELGFDIASDRMVTAPSFPEGPDDSQSGTPAFPESDNTTEDKGEVCSENMHAGSQVLPTTTVPDLDRYVAEPSLYDEEDHSTKDDLANIFIPRCLLDKPTTGGLSAFSHGGLEWMSQKTGLTPILPIDEYQKQMAYASIHGAFPRKAFYPLPPKEEVLSILDDFLQNFNKMCPLFQPAKLVALFQQDKLDINSQSPACWASINVVLALGTSSRVKNWEAVQPDYQKSWFFIKNALSVLNRLCLGPASLWSIQALLGIIVFLLGTMASEPCNLLIATAIRFCHDLGLERMDNVSAMNPEESEQRRRVFWIAYSLDRDISLRSGKPLAQSDDDVSIGLPTTSHTDPQQTIPTKNTYDCFDAFIAHCQLATIKGQLYKALYSAAAENRPLGEIMTSIGILDEKLEHWKRKLPSEYQPEAQICPLLPQSPAFIMLLFLHYSYFNCVIAIHRLVASRGINIGMDLPGEDGICLSASPPPRSRVFMSASLCADAARASVKLMRYLPEGDYAVVGFLIHYPIVALKSLSSTIIRNPRSASRLTDMKLIGQVEAFLSSLAVNIPNDGIKQIKTYCTNCRSAAEDAIQKTIQFCGT</sequence>
<organism evidence="4 5">
    <name type="scientific">Aspergillus ochraceoroseus IBT 24754</name>
    <dbReference type="NCBI Taxonomy" id="1392256"/>
    <lineage>
        <taxon>Eukaryota</taxon>
        <taxon>Fungi</taxon>
        <taxon>Dikarya</taxon>
        <taxon>Ascomycota</taxon>
        <taxon>Pezizomycotina</taxon>
        <taxon>Eurotiomycetes</taxon>
        <taxon>Eurotiomycetidae</taxon>
        <taxon>Eurotiales</taxon>
        <taxon>Aspergillaceae</taxon>
        <taxon>Aspergillus</taxon>
        <taxon>Aspergillus subgen. Nidulantes</taxon>
    </lineage>
</organism>
<dbReference type="Pfam" id="PF04082">
    <property type="entry name" value="Fungal_trans"/>
    <property type="match status" value="1"/>
</dbReference>
<dbReference type="GO" id="GO:0008270">
    <property type="term" value="F:zinc ion binding"/>
    <property type="evidence" value="ECO:0007669"/>
    <property type="project" value="InterPro"/>
</dbReference>
<dbReference type="Proteomes" id="UP000244073">
    <property type="component" value="Unassembled WGS sequence"/>
</dbReference>
<dbReference type="CDD" id="cd12148">
    <property type="entry name" value="fungal_TF_MHR"/>
    <property type="match status" value="1"/>
</dbReference>
<dbReference type="VEuPathDB" id="FungiDB:P175DRAFT_0434210"/>
<feature type="region of interest" description="Disordered" evidence="2">
    <location>
        <begin position="30"/>
        <end position="63"/>
    </location>
</feature>
<accession>A0A2T5M073</accession>
<comment type="caution">
    <text evidence="4">The sequence shown here is derived from an EMBL/GenBank/DDBJ whole genome shotgun (WGS) entry which is preliminary data.</text>
</comment>
<gene>
    <name evidence="4" type="ORF">P175DRAFT_0434210</name>
</gene>
<proteinExistence type="predicted"/>
<dbReference type="InterPro" id="IPR050987">
    <property type="entry name" value="AtrR-like"/>
</dbReference>
<dbReference type="GeneID" id="63810527"/>